<dbReference type="Proteomes" id="UP000823893">
    <property type="component" value="Unassembled WGS sequence"/>
</dbReference>
<reference evidence="9" key="2">
    <citation type="submission" date="2021-04" db="EMBL/GenBank/DDBJ databases">
        <authorList>
            <person name="Gilroy R."/>
        </authorList>
    </citation>
    <scope>NUCLEOTIDE SEQUENCE</scope>
    <source>
        <strain evidence="9">ChiSxjej6B18-287</strain>
    </source>
</reference>
<keyword evidence="3 6" id="KW-0812">Transmembrane</keyword>
<feature type="domain" description="Putative Na+/H+ antiporter N-terminal" evidence="8">
    <location>
        <begin position="6"/>
        <end position="96"/>
    </location>
</feature>
<protein>
    <submittedName>
        <fullName evidence="9">Sodium:proton antiporter</fullName>
    </submittedName>
</protein>
<dbReference type="InterPro" id="IPR018461">
    <property type="entry name" value="Na/H_Antiport_NhaC-like_C"/>
</dbReference>
<evidence type="ECO:0000256" key="2">
    <source>
        <dbReference type="ARBA" id="ARBA00022475"/>
    </source>
</evidence>
<dbReference type="EMBL" id="DWWV01000179">
    <property type="protein sequence ID" value="HJC11717.1"/>
    <property type="molecule type" value="Genomic_DNA"/>
</dbReference>
<evidence type="ECO:0000259" key="8">
    <source>
        <dbReference type="Pfam" id="PF13726"/>
    </source>
</evidence>
<feature type="transmembrane region" description="Helical" evidence="6">
    <location>
        <begin position="245"/>
        <end position="278"/>
    </location>
</feature>
<organism evidence="9 10">
    <name type="scientific">Candidatus Blautia merdigallinarum</name>
    <dbReference type="NCBI Taxonomy" id="2838495"/>
    <lineage>
        <taxon>Bacteria</taxon>
        <taxon>Bacillati</taxon>
        <taxon>Bacillota</taxon>
        <taxon>Clostridia</taxon>
        <taxon>Lachnospirales</taxon>
        <taxon>Lachnospiraceae</taxon>
        <taxon>Blautia</taxon>
    </lineage>
</organism>
<feature type="transmembrane region" description="Helical" evidence="6">
    <location>
        <begin position="6"/>
        <end position="23"/>
    </location>
</feature>
<proteinExistence type="predicted"/>
<dbReference type="GO" id="GO:0005886">
    <property type="term" value="C:plasma membrane"/>
    <property type="evidence" value="ECO:0007669"/>
    <property type="project" value="UniProtKB-SubCell"/>
</dbReference>
<keyword evidence="2" id="KW-1003">Cell membrane</keyword>
<feature type="transmembrane region" description="Helical" evidence="6">
    <location>
        <begin position="30"/>
        <end position="46"/>
    </location>
</feature>
<evidence type="ECO:0000256" key="4">
    <source>
        <dbReference type="ARBA" id="ARBA00022989"/>
    </source>
</evidence>
<comment type="subcellular location">
    <subcellularLocation>
        <location evidence="1">Cell membrane</location>
        <topology evidence="1">Multi-pass membrane protein</topology>
    </subcellularLocation>
</comment>
<evidence type="ECO:0000259" key="7">
    <source>
        <dbReference type="Pfam" id="PF03553"/>
    </source>
</evidence>
<evidence type="ECO:0000256" key="1">
    <source>
        <dbReference type="ARBA" id="ARBA00004651"/>
    </source>
</evidence>
<evidence type="ECO:0000256" key="5">
    <source>
        <dbReference type="ARBA" id="ARBA00023136"/>
    </source>
</evidence>
<gene>
    <name evidence="9" type="ORF">H9935_13115</name>
</gene>
<evidence type="ECO:0000313" key="10">
    <source>
        <dbReference type="Proteomes" id="UP000823893"/>
    </source>
</evidence>
<evidence type="ECO:0000256" key="6">
    <source>
        <dbReference type="SAM" id="Phobius"/>
    </source>
</evidence>
<reference evidence="9" key="1">
    <citation type="journal article" date="2021" name="PeerJ">
        <title>Extensive microbial diversity within the chicken gut microbiome revealed by metagenomics and culture.</title>
        <authorList>
            <person name="Gilroy R."/>
            <person name="Ravi A."/>
            <person name="Getino M."/>
            <person name="Pursley I."/>
            <person name="Horton D.L."/>
            <person name="Alikhan N.F."/>
            <person name="Baker D."/>
            <person name="Gharbi K."/>
            <person name="Hall N."/>
            <person name="Watson M."/>
            <person name="Adriaenssens E.M."/>
            <person name="Foster-Nyarko E."/>
            <person name="Jarju S."/>
            <person name="Secka A."/>
            <person name="Antonio M."/>
            <person name="Oren A."/>
            <person name="Chaudhuri R.R."/>
            <person name="La Ragione R."/>
            <person name="Hildebrand F."/>
            <person name="Pallen M.J."/>
        </authorList>
    </citation>
    <scope>NUCLEOTIDE SEQUENCE</scope>
    <source>
        <strain evidence="9">ChiSxjej6B18-287</strain>
    </source>
</reference>
<evidence type="ECO:0000313" key="9">
    <source>
        <dbReference type="EMBL" id="HJC11717.1"/>
    </source>
</evidence>
<name>A0A9D2N6X5_9FIRM</name>
<feature type="transmembrane region" description="Helical" evidence="6">
    <location>
        <begin position="102"/>
        <end position="130"/>
    </location>
</feature>
<feature type="domain" description="Na+/H+ antiporter NhaC-like C-terminal" evidence="7">
    <location>
        <begin position="151"/>
        <end position="436"/>
    </location>
</feature>
<feature type="transmembrane region" description="Helical" evidence="6">
    <location>
        <begin position="198"/>
        <end position="218"/>
    </location>
</feature>
<feature type="transmembrane region" description="Helical" evidence="6">
    <location>
        <begin position="299"/>
        <end position="316"/>
    </location>
</feature>
<feature type="transmembrane region" description="Helical" evidence="6">
    <location>
        <begin position="66"/>
        <end position="90"/>
    </location>
</feature>
<feature type="transmembrane region" description="Helical" evidence="6">
    <location>
        <begin position="336"/>
        <end position="368"/>
    </location>
</feature>
<dbReference type="Pfam" id="PF03553">
    <property type="entry name" value="Na_H_antiporter"/>
    <property type="match status" value="1"/>
</dbReference>
<sequence>MSNLLNPVIVAVILLCVLCLLKVNVLLSMLISLFVAGLIGGLPIVADEGVSIMNSITAGFSSNAETALAYVLLGTLASCMAYTGITEILSKKIAKIVKGNKWILLAILLVIACASQNIVPIHIAYIPILVPPLLSMMNKMKLDRRGVACTIAFGHKAPYIAIPMGFGLIFMTIIRDNINDNVDPSWGWNITIGQITSVNWILAVSMIIGLAIAVFVSYRKPREYKDIPLEGVHELEDLHLNRQHWVTLIALVVVVALQIAFSSLPVAALGGLLVMFIFQAVKPQDIDEQFQGGVKLMGFIAFVMLVAGGFATVLQNTGAVDALVESAISLMGGNKWIAATIITLIGLLVTMGIGTSFGTVPVLAVLYVPLCYQMGFSPAATIVLMSAAAALGDAGSPASDTTLGPTSGLNADGQHDHIWDTCVPTFLHFNIPLMISAIIAAQIL</sequence>
<comment type="caution">
    <text evidence="9">The sequence shown here is derived from an EMBL/GenBank/DDBJ whole genome shotgun (WGS) entry which is preliminary data.</text>
</comment>
<accession>A0A9D2N6X5</accession>
<feature type="transmembrane region" description="Helical" evidence="6">
    <location>
        <begin position="160"/>
        <end position="178"/>
    </location>
</feature>
<dbReference type="PANTHER" id="PTHR37821">
    <property type="entry name" value="AMINO ACID TRANSPORTER YUIF-RELATED"/>
    <property type="match status" value="1"/>
</dbReference>
<dbReference type="InterPro" id="IPR032813">
    <property type="entry name" value="Na_H_antiport_N"/>
</dbReference>
<dbReference type="InterPro" id="IPR052576">
    <property type="entry name" value="AA_Transporter-Related"/>
</dbReference>
<evidence type="ECO:0000256" key="3">
    <source>
        <dbReference type="ARBA" id="ARBA00022692"/>
    </source>
</evidence>
<dbReference type="AlphaFoldDB" id="A0A9D2N6X5"/>
<keyword evidence="4 6" id="KW-1133">Transmembrane helix</keyword>
<keyword evidence="5 6" id="KW-0472">Membrane</keyword>
<dbReference type="PANTHER" id="PTHR37821:SF1">
    <property type="entry name" value="AMINO ACID TRANSPORTER YUIF-RELATED"/>
    <property type="match status" value="1"/>
</dbReference>
<dbReference type="Pfam" id="PF13726">
    <property type="entry name" value="Na_H_antiport_2"/>
    <property type="match status" value="1"/>
</dbReference>